<evidence type="ECO:0000313" key="1">
    <source>
        <dbReference type="EMBL" id="KAI3740656.1"/>
    </source>
</evidence>
<comment type="caution">
    <text evidence="1">The sequence shown here is derived from an EMBL/GenBank/DDBJ whole genome shotgun (WGS) entry which is preliminary data.</text>
</comment>
<dbReference type="Proteomes" id="UP001055811">
    <property type="component" value="Linkage Group LG05"/>
</dbReference>
<dbReference type="EMBL" id="CM042013">
    <property type="protein sequence ID" value="KAI3740656.1"/>
    <property type="molecule type" value="Genomic_DNA"/>
</dbReference>
<reference evidence="2" key="1">
    <citation type="journal article" date="2022" name="Mol. Ecol. Resour.">
        <title>The genomes of chicory, endive, great burdock and yacon provide insights into Asteraceae palaeo-polyploidization history and plant inulin production.</title>
        <authorList>
            <person name="Fan W."/>
            <person name="Wang S."/>
            <person name="Wang H."/>
            <person name="Wang A."/>
            <person name="Jiang F."/>
            <person name="Liu H."/>
            <person name="Zhao H."/>
            <person name="Xu D."/>
            <person name="Zhang Y."/>
        </authorList>
    </citation>
    <scope>NUCLEOTIDE SEQUENCE [LARGE SCALE GENOMIC DNA]</scope>
    <source>
        <strain evidence="2">cv. Punajuju</strain>
    </source>
</reference>
<reference evidence="1 2" key="2">
    <citation type="journal article" date="2022" name="Mol. Ecol. Resour.">
        <title>The genomes of chicory, endive, great burdock and yacon provide insights into Asteraceae paleo-polyploidization history and plant inulin production.</title>
        <authorList>
            <person name="Fan W."/>
            <person name="Wang S."/>
            <person name="Wang H."/>
            <person name="Wang A."/>
            <person name="Jiang F."/>
            <person name="Liu H."/>
            <person name="Zhao H."/>
            <person name="Xu D."/>
            <person name="Zhang Y."/>
        </authorList>
    </citation>
    <scope>NUCLEOTIDE SEQUENCE [LARGE SCALE GENOMIC DNA]</scope>
    <source>
        <strain evidence="2">cv. Punajuju</strain>
        <tissue evidence="1">Leaves</tissue>
    </source>
</reference>
<gene>
    <name evidence="1" type="ORF">L2E82_31126</name>
</gene>
<name>A0ACB9D2B7_CICIN</name>
<keyword evidence="2" id="KW-1185">Reference proteome</keyword>
<organism evidence="1 2">
    <name type="scientific">Cichorium intybus</name>
    <name type="common">Chicory</name>
    <dbReference type="NCBI Taxonomy" id="13427"/>
    <lineage>
        <taxon>Eukaryota</taxon>
        <taxon>Viridiplantae</taxon>
        <taxon>Streptophyta</taxon>
        <taxon>Embryophyta</taxon>
        <taxon>Tracheophyta</taxon>
        <taxon>Spermatophyta</taxon>
        <taxon>Magnoliopsida</taxon>
        <taxon>eudicotyledons</taxon>
        <taxon>Gunneridae</taxon>
        <taxon>Pentapetalae</taxon>
        <taxon>asterids</taxon>
        <taxon>campanulids</taxon>
        <taxon>Asterales</taxon>
        <taxon>Asteraceae</taxon>
        <taxon>Cichorioideae</taxon>
        <taxon>Cichorieae</taxon>
        <taxon>Cichoriinae</taxon>
        <taxon>Cichorium</taxon>
    </lineage>
</organism>
<sequence>MKERRIRLSANTAIQLYDVQDRLGYDRATKAIDWLMKEAKVAIDALDAGHQDDHQEYPVPATTAIFSPSVTFHQKPYDENQKNSNRDQTSSFSNHAFGLMNSINRCPQEMNFFLASEAPLDVTWNPNYHRGEGYAFVNREPLQSTLPRPVAHASNNAFVNDNELLESCFQQETEVQEEERNNIVVVPGRNLPSATSVMQYQD</sequence>
<evidence type="ECO:0000313" key="2">
    <source>
        <dbReference type="Proteomes" id="UP001055811"/>
    </source>
</evidence>
<proteinExistence type="predicted"/>
<accession>A0ACB9D2B7</accession>
<protein>
    <submittedName>
        <fullName evidence="1">Uncharacterized protein</fullName>
    </submittedName>
</protein>